<dbReference type="Proteomes" id="UP001437256">
    <property type="component" value="Unassembled WGS sequence"/>
</dbReference>
<name>A0ABR2ZU30_9AGAR</name>
<dbReference type="InterPro" id="IPR027796">
    <property type="entry name" value="OTT_1508_deam-like"/>
</dbReference>
<reference evidence="2 3" key="1">
    <citation type="submission" date="2024-05" db="EMBL/GenBank/DDBJ databases">
        <title>A draft genome resource for the thread blight pathogen Marasmius tenuissimus strain MS-2.</title>
        <authorList>
            <person name="Yulfo-Soto G.E."/>
            <person name="Baruah I.K."/>
            <person name="Amoako-Attah I."/>
            <person name="Bukari Y."/>
            <person name="Meinhardt L.W."/>
            <person name="Bailey B.A."/>
            <person name="Cohen S.P."/>
        </authorList>
    </citation>
    <scope>NUCLEOTIDE SEQUENCE [LARGE SCALE GENOMIC DNA]</scope>
    <source>
        <strain evidence="2 3">MS-2</strain>
    </source>
</reference>
<keyword evidence="3" id="KW-1185">Reference proteome</keyword>
<protein>
    <submittedName>
        <fullName evidence="2">Uncharacterized protein</fullName>
    </submittedName>
</protein>
<accession>A0ABR2ZU30</accession>
<dbReference type="EMBL" id="JBBXMP010000051">
    <property type="protein sequence ID" value="KAL0065190.1"/>
    <property type="molecule type" value="Genomic_DNA"/>
</dbReference>
<comment type="caution">
    <text evidence="2">The sequence shown here is derived from an EMBL/GenBank/DDBJ whole genome shotgun (WGS) entry which is preliminary data.</text>
</comment>
<evidence type="ECO:0000313" key="2">
    <source>
        <dbReference type="EMBL" id="KAL0065190.1"/>
    </source>
</evidence>
<evidence type="ECO:0000256" key="1">
    <source>
        <dbReference type="SAM" id="MobiDB-lite"/>
    </source>
</evidence>
<feature type="region of interest" description="Disordered" evidence="1">
    <location>
        <begin position="78"/>
        <end position="99"/>
    </location>
</feature>
<gene>
    <name evidence="2" type="ORF">AAF712_007860</name>
</gene>
<proteinExistence type="predicted"/>
<organism evidence="2 3">
    <name type="scientific">Marasmius tenuissimus</name>
    <dbReference type="NCBI Taxonomy" id="585030"/>
    <lineage>
        <taxon>Eukaryota</taxon>
        <taxon>Fungi</taxon>
        <taxon>Dikarya</taxon>
        <taxon>Basidiomycota</taxon>
        <taxon>Agaricomycotina</taxon>
        <taxon>Agaricomycetes</taxon>
        <taxon>Agaricomycetidae</taxon>
        <taxon>Agaricales</taxon>
        <taxon>Marasmiineae</taxon>
        <taxon>Marasmiaceae</taxon>
        <taxon>Marasmius</taxon>
    </lineage>
</organism>
<evidence type="ECO:0000313" key="3">
    <source>
        <dbReference type="Proteomes" id="UP001437256"/>
    </source>
</evidence>
<dbReference type="Pfam" id="PF14441">
    <property type="entry name" value="OTT_1508_deam"/>
    <property type="match status" value="1"/>
</dbReference>
<sequence length="251" mass="28056">MQFCAVKNPMPLRAGHYLGVTEESFRTMLDQLLPQSRYTEQNKEMITKTPCREYGRVCEQTNNRYMDPTPHMDMHLATSPFPPPTPLSKPLSKSPYSPPSQLIRRNVSVHAEVRLMMYLRSEGLVTYPYLGVSKLSCSSCVELMEILNTAGPPSQSSYTTSGTHGKFDPSWVFPPDPSTSIRCTMTETLRKLLLDDFATLIQRCRERVQLGSDNSVGAQVASGDTSAIREKGEISEGDVRACLPPLDFSRV</sequence>